<proteinExistence type="predicted"/>
<accession>A0ABY4EL64</accession>
<keyword evidence="2" id="KW-1185">Reference proteome</keyword>
<organism evidence="1 2">
    <name type="scientific">Halobacillus salinarum</name>
    <dbReference type="NCBI Taxonomy" id="2932257"/>
    <lineage>
        <taxon>Bacteria</taxon>
        <taxon>Bacillati</taxon>
        <taxon>Bacillota</taxon>
        <taxon>Bacilli</taxon>
        <taxon>Bacillales</taxon>
        <taxon>Bacillaceae</taxon>
        <taxon>Halobacillus</taxon>
    </lineage>
</organism>
<evidence type="ECO:0000313" key="1">
    <source>
        <dbReference type="EMBL" id="UOQ44720.1"/>
    </source>
</evidence>
<name>A0ABY4EL64_9BACI</name>
<gene>
    <name evidence="1" type="ORF">MUN89_01790</name>
</gene>
<protein>
    <submittedName>
        <fullName evidence="1">Uncharacterized protein</fullName>
    </submittedName>
</protein>
<dbReference type="RefSeq" id="WP_244710905.1">
    <property type="nucleotide sequence ID" value="NZ_CP095073.1"/>
</dbReference>
<dbReference type="Proteomes" id="UP000831787">
    <property type="component" value="Chromosome"/>
</dbReference>
<sequence length="77" mass="8660">MGLTYGKVELMQDLQKVFAKHNVQAIKVDEPGVLFQVEADGSLKIGVKMIVKPFEQQPDSKKPFKFQLLNGGNQKEK</sequence>
<evidence type="ECO:0000313" key="2">
    <source>
        <dbReference type="Proteomes" id="UP000831787"/>
    </source>
</evidence>
<reference evidence="1 2" key="1">
    <citation type="submission" date="2022-04" db="EMBL/GenBank/DDBJ databases">
        <title>Halobacillus sp. isolated from saltern.</title>
        <authorList>
            <person name="Won M."/>
            <person name="Lee C.-M."/>
            <person name="Woen H.-Y."/>
            <person name="Kwon S.-W."/>
        </authorList>
    </citation>
    <scope>NUCLEOTIDE SEQUENCE [LARGE SCALE GENOMIC DNA]</scope>
    <source>
        <strain evidence="1 2">SSBR10-3</strain>
    </source>
</reference>
<dbReference type="EMBL" id="CP095073">
    <property type="protein sequence ID" value="UOQ44720.1"/>
    <property type="molecule type" value="Genomic_DNA"/>
</dbReference>